<dbReference type="GO" id="GO:0016491">
    <property type="term" value="F:oxidoreductase activity"/>
    <property type="evidence" value="ECO:0007669"/>
    <property type="project" value="UniProtKB-KW"/>
</dbReference>
<dbReference type="InterPro" id="IPR015815">
    <property type="entry name" value="HIBADH-related"/>
</dbReference>
<evidence type="ECO:0000313" key="8">
    <source>
        <dbReference type="EMBL" id="CAF1204619.1"/>
    </source>
</evidence>
<dbReference type="InterPro" id="IPR051265">
    <property type="entry name" value="HIBADH-related_NP60_sf"/>
</dbReference>
<dbReference type="GO" id="GO:0051287">
    <property type="term" value="F:NAD binding"/>
    <property type="evidence" value="ECO:0007669"/>
    <property type="project" value="InterPro"/>
</dbReference>
<dbReference type="OrthoDB" id="435038at2759"/>
<dbReference type="SUPFAM" id="SSF51735">
    <property type="entry name" value="NAD(P)-binding Rossmann-fold domains"/>
    <property type="match status" value="1"/>
</dbReference>
<dbReference type="SUPFAM" id="SSF48179">
    <property type="entry name" value="6-phosphogluconate dehydrogenase C-terminal domain-like"/>
    <property type="match status" value="1"/>
</dbReference>
<evidence type="ECO:0000259" key="6">
    <source>
        <dbReference type="Pfam" id="PF14833"/>
    </source>
</evidence>
<evidence type="ECO:0000256" key="2">
    <source>
        <dbReference type="ARBA" id="ARBA00023002"/>
    </source>
</evidence>
<dbReference type="InterPro" id="IPR029154">
    <property type="entry name" value="HIBADH-like_NADP-bd"/>
</dbReference>
<dbReference type="Gene3D" id="3.40.50.720">
    <property type="entry name" value="NAD(P)-binding Rossmann-like Domain"/>
    <property type="match status" value="1"/>
</dbReference>
<dbReference type="Gene3D" id="1.10.1040.10">
    <property type="entry name" value="N-(1-d-carboxylethyl)-l-norvaline Dehydrogenase, domain 2"/>
    <property type="match status" value="1"/>
</dbReference>
<dbReference type="InterPro" id="IPR036291">
    <property type="entry name" value="NAD(P)-bd_dom_sf"/>
</dbReference>
<proteinExistence type="inferred from homology"/>
<evidence type="ECO:0000256" key="1">
    <source>
        <dbReference type="ARBA" id="ARBA00007598"/>
    </source>
</evidence>
<name>A0A814WN01_ADIRI</name>
<evidence type="ECO:0000259" key="5">
    <source>
        <dbReference type="Pfam" id="PF03446"/>
    </source>
</evidence>
<dbReference type="AlphaFoldDB" id="A0A814WN01"/>
<dbReference type="PANTHER" id="PTHR43580:SF2">
    <property type="entry name" value="CYTOKINE-LIKE NUCLEAR FACTOR N-PAC"/>
    <property type="match status" value="1"/>
</dbReference>
<reference evidence="8" key="1">
    <citation type="submission" date="2021-02" db="EMBL/GenBank/DDBJ databases">
        <authorList>
            <person name="Nowell W R."/>
        </authorList>
    </citation>
    <scope>NUCLEOTIDE SEQUENCE</scope>
</reference>
<evidence type="ECO:0000256" key="4">
    <source>
        <dbReference type="PIRSR" id="PIRSR000103-1"/>
    </source>
</evidence>
<dbReference type="Proteomes" id="UP000663852">
    <property type="component" value="Unassembled WGS sequence"/>
</dbReference>
<dbReference type="PIRSF" id="PIRSF000103">
    <property type="entry name" value="HIBADH"/>
    <property type="match status" value="1"/>
</dbReference>
<accession>A0A814WN01</accession>
<dbReference type="Proteomes" id="UP000663828">
    <property type="component" value="Unassembled WGS sequence"/>
</dbReference>
<evidence type="ECO:0000256" key="3">
    <source>
        <dbReference type="ARBA" id="ARBA00023027"/>
    </source>
</evidence>
<dbReference type="InterPro" id="IPR013328">
    <property type="entry name" value="6PGD_dom2"/>
</dbReference>
<keyword evidence="2" id="KW-0560">Oxidoreductase</keyword>
<dbReference type="Pfam" id="PF14833">
    <property type="entry name" value="NAD_binding_11"/>
    <property type="match status" value="1"/>
</dbReference>
<feature type="domain" description="3-hydroxyisobutyrate dehydrogenase-like NAD-binding" evidence="6">
    <location>
        <begin position="180"/>
        <end position="297"/>
    </location>
</feature>
<comment type="similarity">
    <text evidence="1">Belongs to the HIBADH-related family. NP60 subfamily.</text>
</comment>
<evidence type="ECO:0000313" key="9">
    <source>
        <dbReference type="Proteomes" id="UP000663828"/>
    </source>
</evidence>
<protein>
    <submittedName>
        <fullName evidence="8">Uncharacterized protein</fullName>
    </submittedName>
</protein>
<dbReference type="InterPro" id="IPR008927">
    <property type="entry name" value="6-PGluconate_DH-like_C_sf"/>
</dbReference>
<feature type="active site" evidence="4">
    <location>
        <position position="184"/>
    </location>
</feature>
<keyword evidence="9" id="KW-1185">Reference proteome</keyword>
<comment type="caution">
    <text evidence="8">The sequence shown here is derived from an EMBL/GenBank/DDBJ whole genome shotgun (WGS) entry which is preliminary data.</text>
</comment>
<dbReference type="InterPro" id="IPR006115">
    <property type="entry name" value="6PGDH_NADP-bd"/>
</dbReference>
<dbReference type="Pfam" id="PF03446">
    <property type="entry name" value="NAD_binding_2"/>
    <property type="match status" value="1"/>
</dbReference>
<dbReference type="GO" id="GO:0050661">
    <property type="term" value="F:NADP binding"/>
    <property type="evidence" value="ECO:0007669"/>
    <property type="project" value="InterPro"/>
</dbReference>
<evidence type="ECO:0000313" key="7">
    <source>
        <dbReference type="EMBL" id="CAF0878373.1"/>
    </source>
</evidence>
<sequence>MLGHVVNMSTSSVKVTFLGLGSMGSAIARNILKKGFQLVVWSRTTSKANDLIKAGARLAATAREAVTDADIIVSCLFDDKSCLDTAQGENGYLMGVKKNAIHVNTTTINPNTSTQLAKLHEQHGAFYIAGTVLGRPDVAAAGQLRSFLGGNLEAIERARPVVEAYSGGSIIVVGDNPAHANVVKLTANMVLAANLSLFGQIYALNERWGVDDDITQQILKVFYSHPGLLAYENRIRNRDYEIGEGEGFRVEGGLKDVNAMLTAGDEVGVPLPFCSVLREQYASIIGNGLKDLDWSAVGDATRINAGLSLPPRNKRE</sequence>
<dbReference type="EMBL" id="CAJNOR010001822">
    <property type="protein sequence ID" value="CAF1204619.1"/>
    <property type="molecule type" value="Genomic_DNA"/>
</dbReference>
<feature type="domain" description="6-phosphogluconate dehydrogenase NADP-binding" evidence="5">
    <location>
        <begin position="14"/>
        <end position="172"/>
    </location>
</feature>
<dbReference type="EMBL" id="CAJNOJ010000028">
    <property type="protein sequence ID" value="CAF0878373.1"/>
    <property type="molecule type" value="Genomic_DNA"/>
</dbReference>
<dbReference type="PANTHER" id="PTHR43580">
    <property type="entry name" value="OXIDOREDUCTASE GLYR1-RELATED"/>
    <property type="match status" value="1"/>
</dbReference>
<gene>
    <name evidence="7" type="ORF">EDS130_LOCUS8656</name>
    <name evidence="8" type="ORF">XAT740_LOCUS23871</name>
</gene>
<keyword evidence="3" id="KW-0520">NAD</keyword>
<organism evidence="8 9">
    <name type="scientific">Adineta ricciae</name>
    <name type="common">Rotifer</name>
    <dbReference type="NCBI Taxonomy" id="249248"/>
    <lineage>
        <taxon>Eukaryota</taxon>
        <taxon>Metazoa</taxon>
        <taxon>Spiralia</taxon>
        <taxon>Gnathifera</taxon>
        <taxon>Rotifera</taxon>
        <taxon>Eurotatoria</taxon>
        <taxon>Bdelloidea</taxon>
        <taxon>Adinetida</taxon>
        <taxon>Adinetidae</taxon>
        <taxon>Adineta</taxon>
    </lineage>
</organism>